<dbReference type="SUPFAM" id="SSF48239">
    <property type="entry name" value="Terpenoid cyclases/Protein prenyltransferases"/>
    <property type="match status" value="1"/>
</dbReference>
<dbReference type="EMBL" id="JAGSGD010000003">
    <property type="protein sequence ID" value="MBR7621745.1"/>
    <property type="molecule type" value="Genomic_DNA"/>
</dbReference>
<reference evidence="1" key="1">
    <citation type="submission" date="2021-04" db="EMBL/GenBank/DDBJ databases">
        <title>Draft genome assembly of strain Phenylobacterium sp. 20VBR1 using MiniION and Illumina platforms.</title>
        <authorList>
            <person name="Thomas F.A."/>
            <person name="Krishnan K.P."/>
            <person name="Sinha R.K."/>
        </authorList>
    </citation>
    <scope>NUCLEOTIDE SEQUENCE</scope>
    <source>
        <strain evidence="1">20VBR1</strain>
    </source>
</reference>
<name>A0A941D3P7_9CAUL</name>
<keyword evidence="2" id="KW-1185">Reference proteome</keyword>
<protein>
    <recommendedName>
        <fullName evidence="3">Prenyltransferase</fullName>
    </recommendedName>
</protein>
<dbReference type="Proteomes" id="UP000622580">
    <property type="component" value="Unassembled WGS sequence"/>
</dbReference>
<proteinExistence type="predicted"/>
<evidence type="ECO:0000313" key="2">
    <source>
        <dbReference type="Proteomes" id="UP000622580"/>
    </source>
</evidence>
<organism evidence="1 2">
    <name type="scientific">Phenylobacterium glaciei</name>
    <dbReference type="NCBI Taxonomy" id="2803784"/>
    <lineage>
        <taxon>Bacteria</taxon>
        <taxon>Pseudomonadati</taxon>
        <taxon>Pseudomonadota</taxon>
        <taxon>Alphaproteobacteria</taxon>
        <taxon>Caulobacterales</taxon>
        <taxon>Caulobacteraceae</taxon>
        <taxon>Phenylobacterium</taxon>
    </lineage>
</organism>
<comment type="caution">
    <text evidence="1">The sequence shown here is derived from an EMBL/GenBank/DDBJ whole genome shotgun (WGS) entry which is preliminary data.</text>
</comment>
<dbReference type="InterPro" id="IPR008930">
    <property type="entry name" value="Terpenoid_cyclase/PrenylTrfase"/>
</dbReference>
<accession>A0A941D3P7</accession>
<evidence type="ECO:0008006" key="3">
    <source>
        <dbReference type="Google" id="ProtNLM"/>
    </source>
</evidence>
<dbReference type="AlphaFoldDB" id="A0A941D3P7"/>
<evidence type="ECO:0000313" key="1">
    <source>
        <dbReference type="EMBL" id="MBR7621745.1"/>
    </source>
</evidence>
<sequence length="286" mass="30837">MSDVLDRARDFLLRNGRLLERRLFEHHFEGASAEPVVRALAAYQGRDGGFGSALEPDKRDPHSQPVDVQIAFEILDAVDAFDPLLAGRACDWLASIATADGGLPFALPSVNAAPHAAWWAVEGQTPPADINPTAAIVGLLLKHGIDHPWVAKGEAYCWSVVEGSQTEKFHDLMPMIGFLEHTADRARAETALAGLAARIPGLVELDVDAVGYVKKPLDWAPSPLSFCHQLFPKAVLGHHLAALEARQAQDGGWPISWETVGPGPQLEYRGVVTVAALRTLQAYGAL</sequence>
<gene>
    <name evidence="1" type="ORF">JKL49_20310</name>
</gene>
<dbReference type="RefSeq" id="WP_215343266.1">
    <property type="nucleotide sequence ID" value="NZ_JAGSGD010000003.1"/>
</dbReference>